<gene>
    <name evidence="1" type="ORF">CVU76_00200</name>
</gene>
<comment type="caution">
    <text evidence="1">The sequence shown here is derived from an EMBL/GenBank/DDBJ whole genome shotgun (WGS) entry which is preliminary data.</text>
</comment>
<dbReference type="AlphaFoldDB" id="A0A2N2F2R3"/>
<dbReference type="Proteomes" id="UP000233417">
    <property type="component" value="Unassembled WGS sequence"/>
</dbReference>
<dbReference type="EMBL" id="PHAO01000001">
    <property type="protein sequence ID" value="PKN02453.1"/>
    <property type="molecule type" value="Genomic_DNA"/>
</dbReference>
<evidence type="ECO:0000313" key="2">
    <source>
        <dbReference type="Proteomes" id="UP000233417"/>
    </source>
</evidence>
<organism evidence="1 2">
    <name type="scientific">Candidatus Dojkabacteria bacterium HGW-Dojkabacteria-1</name>
    <dbReference type="NCBI Taxonomy" id="2013761"/>
    <lineage>
        <taxon>Bacteria</taxon>
        <taxon>Candidatus Dojkabacteria</taxon>
    </lineage>
</organism>
<reference evidence="1 2" key="1">
    <citation type="journal article" date="2017" name="ISME J.">
        <title>Potential for microbial H2 and metal transformations associated with novel bacteria and archaea in deep terrestrial subsurface sediments.</title>
        <authorList>
            <person name="Hernsdorf A.W."/>
            <person name="Amano Y."/>
            <person name="Miyakawa K."/>
            <person name="Ise K."/>
            <person name="Suzuki Y."/>
            <person name="Anantharaman K."/>
            <person name="Probst A."/>
            <person name="Burstein D."/>
            <person name="Thomas B.C."/>
            <person name="Banfield J.F."/>
        </authorList>
    </citation>
    <scope>NUCLEOTIDE SEQUENCE [LARGE SCALE GENOMIC DNA]</scope>
    <source>
        <strain evidence="1">HGW-Dojkabacteria-1</strain>
    </source>
</reference>
<evidence type="ECO:0000313" key="1">
    <source>
        <dbReference type="EMBL" id="PKN02453.1"/>
    </source>
</evidence>
<sequence length="177" mass="20272">MNLVENFFSKNENSDRYAYLENAESRDSDIPQDYQRLLEVLLSIERLSKHNFFLKRGTVYEDSSSYISAEIGTDIPGLTYAYFNVSREGGIPLSVLARIYERPLDGYSRTFLKGSSDSRTNNMLSNNQVVVDGMLIEAKYIALCIDGIWYEYRDREKGDNLISSSVDVKVDLVEVFN</sequence>
<proteinExistence type="predicted"/>
<name>A0A2N2F2R3_9BACT</name>
<protein>
    <submittedName>
        <fullName evidence="1">Uncharacterized protein</fullName>
    </submittedName>
</protein>
<accession>A0A2N2F2R3</accession>